<evidence type="ECO:0000313" key="4">
    <source>
        <dbReference type="Proteomes" id="UP000051497"/>
    </source>
</evidence>
<dbReference type="RefSeq" id="WP_075064717.1">
    <property type="nucleotide sequence ID" value="NZ_LKAJ02000001.1"/>
</dbReference>
<feature type="transmembrane region" description="Helical" evidence="1">
    <location>
        <begin position="226"/>
        <end position="247"/>
    </location>
</feature>
<evidence type="ECO:0000256" key="1">
    <source>
        <dbReference type="SAM" id="Phobius"/>
    </source>
</evidence>
<evidence type="ECO:0000313" key="3">
    <source>
        <dbReference type="EMBL" id="MCS5712124.1"/>
    </source>
</evidence>
<feature type="transmembrane region" description="Helical" evidence="1">
    <location>
        <begin position="103"/>
        <end position="130"/>
    </location>
</feature>
<feature type="transmembrane region" description="Helical" evidence="1">
    <location>
        <begin position="142"/>
        <end position="167"/>
    </location>
</feature>
<dbReference type="EMBL" id="LKAJ01000001">
    <property type="protein sequence ID" value="KRG22511.1"/>
    <property type="molecule type" value="Genomic_DNA"/>
</dbReference>
<keyword evidence="1" id="KW-0812">Transmembrane</keyword>
<reference evidence="2" key="1">
    <citation type="submission" date="2015-09" db="EMBL/GenBank/DDBJ databases">
        <title>Draft Genome Sequences of Two Novel Amoeba-resistant Intranuclear Bacteria, Candidatus Berkiella cookevillensis and Candidatus Berkiella aquae.</title>
        <authorList>
            <person name="Mehari Y.T."/>
            <person name="Arivett B.A."/>
            <person name="Farone A.L."/>
            <person name="Gunderson J.H."/>
            <person name="Farone M.B."/>
        </authorList>
    </citation>
    <scope>NUCLEOTIDE SEQUENCE [LARGE SCALE GENOMIC DNA]</scope>
    <source>
        <strain evidence="2">HT99</strain>
    </source>
</reference>
<reference evidence="3" key="2">
    <citation type="journal article" date="2016" name="Genome Announc.">
        <title>Draft Genome Sequences of Two Novel Amoeba-Resistant Intranuclear Bacteria, 'Candidatus Berkiella cookevillensis' and 'Candidatus Berkiella aquae'.</title>
        <authorList>
            <person name="Mehari Y.T."/>
            <person name="Arivett B.A."/>
            <person name="Farone A.L."/>
            <person name="Gunderson J.H."/>
            <person name="Farone M.B."/>
        </authorList>
    </citation>
    <scope>NUCLEOTIDE SEQUENCE</scope>
    <source>
        <strain evidence="3">HT99</strain>
    </source>
</reference>
<name>A0A0Q9YNX3_9GAMM</name>
<dbReference type="Proteomes" id="UP000051497">
    <property type="component" value="Unassembled WGS sequence"/>
</dbReference>
<dbReference type="EMBL" id="LKAJ02000001">
    <property type="protein sequence ID" value="MCS5712124.1"/>
    <property type="molecule type" value="Genomic_DNA"/>
</dbReference>
<protein>
    <submittedName>
        <fullName evidence="2">Uncharacterized protein</fullName>
    </submittedName>
</protein>
<gene>
    <name evidence="2" type="ORF">HT99x_00047</name>
    <name evidence="3" type="ORF">HT99x_011835</name>
</gene>
<comment type="caution">
    <text evidence="2">The sequence shown here is derived from an EMBL/GenBank/DDBJ whole genome shotgun (WGS) entry which is preliminary data.</text>
</comment>
<feature type="transmembrane region" description="Helical" evidence="1">
    <location>
        <begin position="58"/>
        <end position="82"/>
    </location>
</feature>
<proteinExistence type="predicted"/>
<feature type="transmembrane region" description="Helical" evidence="1">
    <location>
        <begin position="27"/>
        <end position="46"/>
    </location>
</feature>
<sequence>MSIFPLTQPLDDSALLKTTCHLYRISLLRVLALSALFVVILHYFRFGKAYLPIAWQPYHLQSAMVLLILSLPVIGAMITVIDKVAKNSPYTFWTITKEVGDRFLSLMGALISIALLPLILFGVCYAIYFYLIYLHLPVPALFAWQIFSLLLVFLTIVTKIYAPWLIFSDGLDANDAQDMSGLLVKGRFLKSFIHALFAVLVIVFLIKLPGLIEYYFSAAKSAPQWAIALVADIILMIIGPWSLVFLLTDKYNLQNRNNNKALPQTKKTQVKVQSAISKKSNNVTF</sequence>
<feature type="transmembrane region" description="Helical" evidence="1">
    <location>
        <begin position="188"/>
        <end position="206"/>
    </location>
</feature>
<keyword evidence="1" id="KW-1133">Transmembrane helix</keyword>
<organism evidence="2">
    <name type="scientific">Candidatus Berkiella aquae</name>
    <dbReference type="NCBI Taxonomy" id="295108"/>
    <lineage>
        <taxon>Bacteria</taxon>
        <taxon>Pseudomonadati</taxon>
        <taxon>Pseudomonadota</taxon>
        <taxon>Gammaproteobacteria</taxon>
        <taxon>Candidatus Berkiellales</taxon>
        <taxon>Candidatus Berkiellaceae</taxon>
        <taxon>Candidatus Berkiella</taxon>
    </lineage>
</organism>
<dbReference type="STRING" id="295108.HT99x_00047"/>
<keyword evidence="4" id="KW-1185">Reference proteome</keyword>
<accession>A0A0Q9YNX3</accession>
<dbReference type="AlphaFoldDB" id="A0A0Q9YNX3"/>
<keyword evidence="1" id="KW-0472">Membrane</keyword>
<evidence type="ECO:0000313" key="2">
    <source>
        <dbReference type="EMBL" id="KRG22511.1"/>
    </source>
</evidence>
<reference evidence="3" key="3">
    <citation type="submission" date="2021-06" db="EMBL/GenBank/DDBJ databases">
        <title>Genomic Description and Analysis of Intracellular Bacteria, Candidatus Berkiella cookevillensis and Candidatus Berkiella aquae.</title>
        <authorList>
            <person name="Kidane D.T."/>
            <person name="Mehari Y.T."/>
            <person name="Rice F.C."/>
            <person name="Arivett B.A."/>
            <person name="Farone A.L."/>
            <person name="Berk S.G."/>
            <person name="Farone M.B."/>
        </authorList>
    </citation>
    <scope>NUCLEOTIDE SEQUENCE</scope>
    <source>
        <strain evidence="3">HT99</strain>
    </source>
</reference>